<protein>
    <recommendedName>
        <fullName evidence="4">Ribosomally synthesized peptide with SipW-like signal peptide</fullName>
    </recommendedName>
</protein>
<comment type="caution">
    <text evidence="2">The sequence shown here is derived from an EMBL/GenBank/DDBJ whole genome shotgun (WGS) entry which is preliminary data.</text>
</comment>
<dbReference type="RefSeq" id="WP_192144244.1">
    <property type="nucleotide sequence ID" value="NZ_JACYXZ010000004.1"/>
</dbReference>
<dbReference type="NCBIfam" id="TIGR04088">
    <property type="entry name" value="cognate_SipW"/>
    <property type="match status" value="1"/>
</dbReference>
<organism evidence="2 3">
    <name type="scientific">Nocardioides donggukensis</name>
    <dbReference type="NCBI Taxonomy" id="2774019"/>
    <lineage>
        <taxon>Bacteria</taxon>
        <taxon>Bacillati</taxon>
        <taxon>Actinomycetota</taxon>
        <taxon>Actinomycetes</taxon>
        <taxon>Propionibacteriales</taxon>
        <taxon>Nocardioidaceae</taxon>
        <taxon>Nocardioides</taxon>
    </lineage>
</organism>
<dbReference type="InterPro" id="IPR022121">
    <property type="entry name" value="Peptidase_M73_camelysin"/>
</dbReference>
<feature type="transmembrane region" description="Helical" evidence="1">
    <location>
        <begin position="21"/>
        <end position="42"/>
    </location>
</feature>
<gene>
    <name evidence="2" type="ORF">IE331_14900</name>
</gene>
<sequence>MTDRTLPTPRRLLRGLRSARTRAVLSLGIVLGLGTVSTLAYWTDTATLQGGTFTAGTLDIKLNGADNNPAAFTSSFALANMEPGQSKAAAVNVQNAGSIDFTYTATGVAPGPLGSLLVFRVVPGGAVSGSGASMSCTGGTQTFNATMNTAQQVISANRPVAASGSENVCVSATLPSGTTTGQGQSTTATFTFNAKQVGAP</sequence>
<dbReference type="InterPro" id="IPR023833">
    <property type="entry name" value="Signal_pept_SipW-depend-type"/>
</dbReference>
<keyword evidence="1" id="KW-1133">Transmembrane helix</keyword>
<evidence type="ECO:0008006" key="4">
    <source>
        <dbReference type="Google" id="ProtNLM"/>
    </source>
</evidence>
<keyword evidence="3" id="KW-1185">Reference proteome</keyword>
<keyword evidence="1" id="KW-0812">Transmembrane</keyword>
<evidence type="ECO:0000256" key="1">
    <source>
        <dbReference type="SAM" id="Phobius"/>
    </source>
</evidence>
<evidence type="ECO:0000313" key="3">
    <source>
        <dbReference type="Proteomes" id="UP000616839"/>
    </source>
</evidence>
<dbReference type="Proteomes" id="UP000616839">
    <property type="component" value="Unassembled WGS sequence"/>
</dbReference>
<name>A0A927Q0Q1_9ACTN</name>
<keyword evidence="1" id="KW-0472">Membrane</keyword>
<accession>A0A927Q0Q1</accession>
<dbReference type="AlphaFoldDB" id="A0A927Q0Q1"/>
<proteinExistence type="predicted"/>
<reference evidence="2" key="1">
    <citation type="submission" date="2020-09" db="EMBL/GenBank/DDBJ databases">
        <title>Nocardioides sp. strain MJB4 16S ribosomal RNA gene Genome sequencing and assembly.</title>
        <authorList>
            <person name="Kim I."/>
        </authorList>
    </citation>
    <scope>NUCLEOTIDE SEQUENCE</scope>
    <source>
        <strain evidence="2">MJB4</strain>
    </source>
</reference>
<dbReference type="Pfam" id="PF12389">
    <property type="entry name" value="Peptidase_M73"/>
    <property type="match status" value="1"/>
</dbReference>
<evidence type="ECO:0000313" key="2">
    <source>
        <dbReference type="EMBL" id="MBD8870915.1"/>
    </source>
</evidence>
<dbReference type="EMBL" id="JACYXZ010000004">
    <property type="protein sequence ID" value="MBD8870915.1"/>
    <property type="molecule type" value="Genomic_DNA"/>
</dbReference>